<evidence type="ECO:0000256" key="1">
    <source>
        <dbReference type="ARBA" id="ARBA00001913"/>
    </source>
</evidence>
<dbReference type="InterPro" id="IPR029486">
    <property type="entry name" value="GH97_N"/>
</dbReference>
<evidence type="ECO:0000259" key="8">
    <source>
        <dbReference type="Pfam" id="PF13472"/>
    </source>
</evidence>
<comment type="cofactor">
    <cofactor evidence="1">
        <name>Ca(2+)</name>
        <dbReference type="ChEBI" id="CHEBI:29108"/>
    </cofactor>
</comment>
<dbReference type="InterPro" id="IPR017853">
    <property type="entry name" value="GH"/>
</dbReference>
<dbReference type="Pfam" id="PF10566">
    <property type="entry name" value="Glyco_hydro_97"/>
    <property type="match status" value="1"/>
</dbReference>
<evidence type="ECO:0000256" key="4">
    <source>
        <dbReference type="ARBA" id="ARBA00022837"/>
    </source>
</evidence>
<dbReference type="EC" id="3.2.1.22" evidence="11"/>
<feature type="chain" id="PRO_5017045072" evidence="6">
    <location>
        <begin position="21"/>
        <end position="830"/>
    </location>
</feature>
<evidence type="ECO:0000259" key="7">
    <source>
        <dbReference type="Pfam" id="PF10566"/>
    </source>
</evidence>
<gene>
    <name evidence="11" type="ORF">NCTC13067_01172</name>
</gene>
<evidence type="ECO:0000259" key="9">
    <source>
        <dbReference type="Pfam" id="PF14508"/>
    </source>
</evidence>
<dbReference type="EMBL" id="UGTM01000001">
    <property type="protein sequence ID" value="SUB87504.1"/>
    <property type="molecule type" value="Genomic_DNA"/>
</dbReference>
<evidence type="ECO:0000256" key="5">
    <source>
        <dbReference type="ARBA" id="ARBA00023295"/>
    </source>
</evidence>
<dbReference type="Gene3D" id="2.60.40.1180">
    <property type="entry name" value="Golgi alpha-mannosidase II"/>
    <property type="match status" value="1"/>
</dbReference>
<feature type="domain" description="Glycosyl-hydrolase 97 catalytic" evidence="7">
    <location>
        <begin position="299"/>
        <end position="451"/>
    </location>
</feature>
<sequence length="830" mass="94237">MKKTIGIALLCCLCSMSSIAADYTLASPDGKVRGVISVDQKTEVGIMYGGVSYLRIPCVAMEISQEVLGENVKVRNTVRHSVRRTVSPLYGINASIPESYNELQLDCKGNYSIVFRAYNEGIAWRFVIRKGKHLIVKDEKIDYQFKDNYTAYFHPLLSESDYRIQKVSDSGQKYNYSSMPVLVKTDDGVNILLHESGVMDYPCMSLKPDSSQPNTLTTGHARFPKVAEPGGYNNFNLVVKRTEDYIARTSGNRAFPWRIVAFAAKDKDILNNQLVYLLAPETRLADTQWIKPGKVAWDWWNGLNISGVDFRSGFNTATYKYYIDFAARNGIEYVNLDEGWGDQFDLLKVRDSINMQELADYARSRGVGLFLWCVWHTLDRQMPQALAQFEKWGIAGLKVDFLDRDDQLVVDFEERLLKEAAKHKLLVNFHGAYHPNGMERAYPNCINVEGVKGLEWDKIAGTDGATPQTAVTIPFIRMFAGPMDYTPGAMSNYNQEEWRIIKERPMSQGTRCQQLAMYVVYYAPLQMLADSPTAYMKEPQFTKFLASIPTVWDKTLPLDSKVGEYVNIARKKGNTWYVAGMTNWMPRDQHIRFDFLDKGREYVAEIVSDGVNADKVGSDYVMEKKDVHAGDELNLRMMPGGGYTVRLTPKDEKHDIVVFGDSRVQMAGDWNLRMNRTDVTNAGFGGFTTSHFIWLVDPYVIQRHPRLCFLEGGCNDIGAGIPLERVKQNFRSLVDSLMAHGIEVVLNTVTYPTEQDPKEQNFKTEMMDSVNTFLFGLAREKGLPCIDLNPLLTEGKRLKKEYALDNVHYTPAAYAIWVREMEKILKAKGI</sequence>
<dbReference type="AlphaFoldDB" id="A0A379E5C3"/>
<name>A0A379E5C3_9BACT</name>
<dbReference type="InterPro" id="IPR013785">
    <property type="entry name" value="Aldolase_TIM"/>
</dbReference>
<dbReference type="RefSeq" id="WP_029216497.1">
    <property type="nucleotide sequence ID" value="NZ_UGTM01000001.1"/>
</dbReference>
<dbReference type="GO" id="GO:0030246">
    <property type="term" value="F:carbohydrate binding"/>
    <property type="evidence" value="ECO:0007669"/>
    <property type="project" value="InterPro"/>
</dbReference>
<feature type="domain" description="SGNH hydrolase-type esterase" evidence="8">
    <location>
        <begin position="672"/>
        <end position="816"/>
    </location>
</feature>
<dbReference type="InterPro" id="IPR052720">
    <property type="entry name" value="Glycosyl_hydrolase_97"/>
</dbReference>
<protein>
    <submittedName>
        <fullName evidence="11">Retaining alpha-galactosidase</fullName>
        <ecNumber evidence="11">3.2.1.22</ecNumber>
    </submittedName>
</protein>
<dbReference type="InterPro" id="IPR013830">
    <property type="entry name" value="SGNH_hydro"/>
</dbReference>
<dbReference type="Gene3D" id="3.20.20.70">
    <property type="entry name" value="Aldolase class I"/>
    <property type="match status" value="1"/>
</dbReference>
<keyword evidence="6" id="KW-0732">Signal</keyword>
<dbReference type="Gene3D" id="2.70.98.10">
    <property type="match status" value="1"/>
</dbReference>
<reference evidence="11 12" key="1">
    <citation type="submission" date="2018-06" db="EMBL/GenBank/DDBJ databases">
        <authorList>
            <consortium name="Pathogen Informatics"/>
            <person name="Doyle S."/>
        </authorList>
    </citation>
    <scope>NUCLEOTIDE SEQUENCE [LARGE SCALE GENOMIC DNA]</scope>
    <source>
        <strain evidence="11 12">NCTC13067</strain>
    </source>
</reference>
<dbReference type="GO" id="GO:0016788">
    <property type="term" value="F:hydrolase activity, acting on ester bonds"/>
    <property type="evidence" value="ECO:0007669"/>
    <property type="project" value="UniProtKB-ARBA"/>
</dbReference>
<dbReference type="InterPro" id="IPR014718">
    <property type="entry name" value="GH-type_carb-bd"/>
</dbReference>
<dbReference type="SUPFAM" id="SSF52266">
    <property type="entry name" value="SGNH hydrolase"/>
    <property type="match status" value="1"/>
</dbReference>
<keyword evidence="3 11" id="KW-0378">Hydrolase</keyword>
<dbReference type="InterPro" id="IPR013780">
    <property type="entry name" value="Glyco_hydro_b"/>
</dbReference>
<evidence type="ECO:0000313" key="12">
    <source>
        <dbReference type="Proteomes" id="UP000255469"/>
    </source>
</evidence>
<evidence type="ECO:0000256" key="3">
    <source>
        <dbReference type="ARBA" id="ARBA00022801"/>
    </source>
</evidence>
<dbReference type="InterPro" id="IPR036514">
    <property type="entry name" value="SGNH_hydro_sf"/>
</dbReference>
<organism evidence="11 12">
    <name type="scientific">Prevotella denticola</name>
    <dbReference type="NCBI Taxonomy" id="28129"/>
    <lineage>
        <taxon>Bacteria</taxon>
        <taxon>Pseudomonadati</taxon>
        <taxon>Bacteroidota</taxon>
        <taxon>Bacteroidia</taxon>
        <taxon>Bacteroidales</taxon>
        <taxon>Prevotellaceae</taxon>
        <taxon>Prevotella</taxon>
    </lineage>
</organism>
<feature type="signal peptide" evidence="6">
    <location>
        <begin position="1"/>
        <end position="20"/>
    </location>
</feature>
<dbReference type="Proteomes" id="UP000255469">
    <property type="component" value="Unassembled WGS sequence"/>
</dbReference>
<comment type="subunit">
    <text evidence="2">Monomer.</text>
</comment>
<dbReference type="InterPro" id="IPR019563">
    <property type="entry name" value="GH97_catalytic"/>
</dbReference>
<dbReference type="Pfam" id="PF14509">
    <property type="entry name" value="GH97_C"/>
    <property type="match status" value="1"/>
</dbReference>
<keyword evidence="5 11" id="KW-0326">Glycosidase</keyword>
<accession>A0A379E5C3</accession>
<proteinExistence type="predicted"/>
<evidence type="ECO:0000256" key="2">
    <source>
        <dbReference type="ARBA" id="ARBA00011245"/>
    </source>
</evidence>
<evidence type="ECO:0000256" key="6">
    <source>
        <dbReference type="SAM" id="SignalP"/>
    </source>
</evidence>
<feature type="domain" description="Glycosyl-hydrolase 97 N-terminal" evidence="9">
    <location>
        <begin position="25"/>
        <end position="279"/>
    </location>
</feature>
<dbReference type="Pfam" id="PF14508">
    <property type="entry name" value="GH97_N"/>
    <property type="match status" value="1"/>
</dbReference>
<evidence type="ECO:0000313" key="11">
    <source>
        <dbReference type="EMBL" id="SUB87504.1"/>
    </source>
</evidence>
<dbReference type="Pfam" id="PF13472">
    <property type="entry name" value="Lipase_GDSL_2"/>
    <property type="match status" value="1"/>
</dbReference>
<dbReference type="SUPFAM" id="SSF51445">
    <property type="entry name" value="(Trans)glycosidases"/>
    <property type="match status" value="1"/>
</dbReference>
<dbReference type="PANTHER" id="PTHR35803">
    <property type="entry name" value="GLUCAN 1,4-ALPHA-GLUCOSIDASE SUSB-RELATED"/>
    <property type="match status" value="1"/>
</dbReference>
<dbReference type="PANTHER" id="PTHR35803:SF2">
    <property type="entry name" value="RETAINING ALPHA-GALACTOSIDASE"/>
    <property type="match status" value="1"/>
</dbReference>
<dbReference type="Gene3D" id="3.40.50.1110">
    <property type="entry name" value="SGNH hydrolase"/>
    <property type="match status" value="1"/>
</dbReference>
<dbReference type="InterPro" id="IPR029483">
    <property type="entry name" value="GH97_C"/>
</dbReference>
<feature type="domain" description="Glycosyl-hydrolase 97 C-terminal oligomerisation" evidence="10">
    <location>
        <begin position="551"/>
        <end position="647"/>
    </location>
</feature>
<dbReference type="GO" id="GO:0004557">
    <property type="term" value="F:alpha-galactosidase activity"/>
    <property type="evidence" value="ECO:0007669"/>
    <property type="project" value="UniProtKB-EC"/>
</dbReference>
<keyword evidence="4" id="KW-0106">Calcium</keyword>
<evidence type="ECO:0000259" key="10">
    <source>
        <dbReference type="Pfam" id="PF14509"/>
    </source>
</evidence>